<dbReference type="InterPro" id="IPR033116">
    <property type="entry name" value="TRYPSIN_SER"/>
</dbReference>
<dbReference type="GO" id="GO:0005791">
    <property type="term" value="C:rough endoplasmic reticulum"/>
    <property type="evidence" value="ECO:0007669"/>
    <property type="project" value="TreeGrafter"/>
</dbReference>
<feature type="region of interest" description="Disordered" evidence="10">
    <location>
        <begin position="182"/>
        <end position="204"/>
    </location>
</feature>
<dbReference type="CTD" id="646960"/>
<evidence type="ECO:0000313" key="14">
    <source>
        <dbReference type="Proteomes" id="UP000001645"/>
    </source>
</evidence>
<keyword evidence="6" id="KW-0325">Glycoprotein</keyword>
<comment type="function">
    <text evidence="7">Serine protease required during eye development.</text>
</comment>
<dbReference type="InterPro" id="IPR043504">
    <property type="entry name" value="Peptidase_S1_PA_chymotrypsin"/>
</dbReference>
<dbReference type="Bgee" id="ENSMGAG00000008343">
    <property type="expression patterns" value="Expressed in testis and 1 other cell type or tissue"/>
</dbReference>
<dbReference type="GO" id="GO:0005615">
    <property type="term" value="C:extracellular space"/>
    <property type="evidence" value="ECO:0007669"/>
    <property type="project" value="TreeGrafter"/>
</dbReference>
<organism evidence="13 14">
    <name type="scientific">Meleagris gallopavo</name>
    <name type="common">Wild turkey</name>
    <dbReference type="NCBI Taxonomy" id="9103"/>
    <lineage>
        <taxon>Eukaryota</taxon>
        <taxon>Metazoa</taxon>
        <taxon>Chordata</taxon>
        <taxon>Craniata</taxon>
        <taxon>Vertebrata</taxon>
        <taxon>Euteleostomi</taxon>
        <taxon>Archelosauria</taxon>
        <taxon>Archosauria</taxon>
        <taxon>Dinosauria</taxon>
        <taxon>Saurischia</taxon>
        <taxon>Theropoda</taxon>
        <taxon>Coelurosauria</taxon>
        <taxon>Aves</taxon>
        <taxon>Neognathae</taxon>
        <taxon>Galloanserae</taxon>
        <taxon>Galliformes</taxon>
        <taxon>Phasianidae</taxon>
        <taxon>Meleagridinae</taxon>
        <taxon>Meleagris</taxon>
    </lineage>
</organism>
<dbReference type="SUPFAM" id="SSF50494">
    <property type="entry name" value="Trypsin-like serine proteases"/>
    <property type="match status" value="1"/>
</dbReference>
<dbReference type="InterPro" id="IPR001314">
    <property type="entry name" value="Peptidase_S1A"/>
</dbReference>
<dbReference type="Gene3D" id="2.40.10.10">
    <property type="entry name" value="Trypsin-like serine proteases"/>
    <property type="match status" value="1"/>
</dbReference>
<dbReference type="InParanoid" id="G1N8C2"/>
<evidence type="ECO:0000256" key="5">
    <source>
        <dbReference type="ARBA" id="ARBA00023157"/>
    </source>
</evidence>
<reference evidence="13 14" key="1">
    <citation type="journal article" date="2010" name="PLoS Biol.">
        <title>Multi-platform next-generation sequencing of the domestic turkey (Meleagris gallopavo): genome assembly and analysis.</title>
        <authorList>
            <person name="Dalloul R.A."/>
            <person name="Long J.A."/>
            <person name="Zimin A.V."/>
            <person name="Aslam L."/>
            <person name="Beal K."/>
            <person name="Blomberg L.A."/>
            <person name="Bouffard P."/>
            <person name="Burt D.W."/>
            <person name="Crasta O."/>
            <person name="Crooijmans R.P."/>
            <person name="Cooper K."/>
            <person name="Coulombe R.A."/>
            <person name="De S."/>
            <person name="Delany M.E."/>
            <person name="Dodgson J.B."/>
            <person name="Dong J.J."/>
            <person name="Evans C."/>
            <person name="Frederickson K.M."/>
            <person name="Flicek P."/>
            <person name="Florea L."/>
            <person name="Folkerts O."/>
            <person name="Groenen M.A."/>
            <person name="Harkins T.T."/>
            <person name="Herrero J."/>
            <person name="Hoffmann S."/>
            <person name="Megens H.J."/>
            <person name="Jiang A."/>
            <person name="de Jong P."/>
            <person name="Kaiser P."/>
            <person name="Kim H."/>
            <person name="Kim K.W."/>
            <person name="Kim S."/>
            <person name="Langenberger D."/>
            <person name="Lee M.K."/>
            <person name="Lee T."/>
            <person name="Mane S."/>
            <person name="Marcais G."/>
            <person name="Marz M."/>
            <person name="McElroy A.P."/>
            <person name="Modise T."/>
            <person name="Nefedov M."/>
            <person name="Notredame C."/>
            <person name="Paton I.R."/>
            <person name="Payne W.S."/>
            <person name="Pertea G."/>
            <person name="Prickett D."/>
            <person name="Puiu D."/>
            <person name="Qioa D."/>
            <person name="Raineri E."/>
            <person name="Ruffier M."/>
            <person name="Salzberg S.L."/>
            <person name="Schatz M.C."/>
            <person name="Scheuring C."/>
            <person name="Schmidt C.J."/>
            <person name="Schroeder S."/>
            <person name="Searle S.M."/>
            <person name="Smith E.J."/>
            <person name="Smith J."/>
            <person name="Sonstegard T.S."/>
            <person name="Stadler P.F."/>
            <person name="Tafer H."/>
            <person name="Tu Z.J."/>
            <person name="Van Tassell C.P."/>
            <person name="Vilella A.J."/>
            <person name="Williams K.P."/>
            <person name="Yorke J.A."/>
            <person name="Zhang L."/>
            <person name="Zhang H.B."/>
            <person name="Zhang X."/>
            <person name="Zhang Y."/>
            <person name="Reed K.M."/>
        </authorList>
    </citation>
    <scope>NUCLEOTIDE SEQUENCE [LARGE SCALE GENOMIC DNA]</scope>
</reference>
<dbReference type="SMART" id="SM00020">
    <property type="entry name" value="Tryp_SPc"/>
    <property type="match status" value="1"/>
</dbReference>
<sequence>MEQGGKRTWGAVPMVRLSFPVMLLLLQLAGGAPMGQGLYPMPASVLQALSSRGTLVLEAALRSALLALEQALAEQQKQRGACGLCAPCLFPPCANITQHCPPPAMPPAVPPSCQALLDAQDLPELPQRHWALSQACASYLRLCPPQGTQPACILLSAQRCQHRLQECLLAKAAPNPSIAAAMPERCGSRAEPSTNSTAPRGRIMGGSAARRGAWPWLVSVRLHGELVCGGVLVSHTWALTAAHCFNGNQNELAWTVVVGDHELGKADPGERAVPVRRIVPHPKFNPKTFHGDLALLELAEPLAPSASVSPVCLPSGTTEPSPSTPCHIAGWGSLFEEGPSAEVVMEAQVPLLSQETCRAALGRELLTSAMFCAGYLSGGIDSCQGDSGGPLVCQDPSSHRFVLYGITSWGDGCGERGKPGVYTRVAAFADWLSLQMDPVPGSREPSCFDLLALSQLPPEQQPLEHTRLCSFYAGSCRAAPGQASCTHLADETCRARMRRCELHSYAQTLVGLLRQAGDFIQNQLDFSFLTRTLPQLLGKIYGHLFPVRIRRDAPDPAMVKHPTSEGPLRPTHRQLLTFREFFGSVGPRLQDWVQALKATVGGSTLAPTPDGEQLLEETWLFLQQGEELVEELVGQGRAFLTQLRAEMDLDTTLEAMQALGEPIGEPIGNPVLNWAAHREKRELVPTMPGLEEEGEEAGTGRVAACPGLNASALRVGVVQELYAWVLQVPEPDLAMTFQEILVDLSSKNTKGLYRAQVRATVGGRPTAFAGLVGLESDSLARSMPGLVALALEALKT</sequence>
<dbReference type="PANTHER" id="PTHR24264:SF46">
    <property type="entry name" value="COAGULATION FACTOR XII"/>
    <property type="match status" value="1"/>
</dbReference>
<evidence type="ECO:0000256" key="2">
    <source>
        <dbReference type="ARBA" id="ARBA00022729"/>
    </source>
</evidence>
<evidence type="ECO:0000256" key="3">
    <source>
        <dbReference type="ARBA" id="ARBA00022801"/>
    </source>
</evidence>
<dbReference type="AlphaFoldDB" id="G1N8C2"/>
<dbReference type="InterPro" id="IPR050127">
    <property type="entry name" value="Serine_Proteases_S1"/>
</dbReference>
<dbReference type="RefSeq" id="XP_010715108.1">
    <property type="nucleotide sequence ID" value="XM_010716806.3"/>
</dbReference>
<dbReference type="KEGG" id="mgp:100541310"/>
<dbReference type="GO" id="GO:0031638">
    <property type="term" value="P:zymogen activation"/>
    <property type="evidence" value="ECO:0007669"/>
    <property type="project" value="TreeGrafter"/>
</dbReference>
<dbReference type="OrthoDB" id="6380398at2759"/>
<dbReference type="PROSITE" id="PS50240">
    <property type="entry name" value="TRYPSIN_DOM"/>
    <property type="match status" value="1"/>
</dbReference>
<feature type="domain" description="Peptidase S1" evidence="12">
    <location>
        <begin position="203"/>
        <end position="437"/>
    </location>
</feature>
<reference evidence="13" key="2">
    <citation type="submission" date="2025-08" db="UniProtKB">
        <authorList>
            <consortium name="Ensembl"/>
        </authorList>
    </citation>
    <scope>IDENTIFICATION</scope>
</reference>
<dbReference type="FunFam" id="2.40.10.10:FF:000081">
    <property type="entry name" value="Serine protease 56"/>
    <property type="match status" value="1"/>
</dbReference>
<feature type="signal peptide" evidence="11">
    <location>
        <begin position="1"/>
        <end position="31"/>
    </location>
</feature>
<keyword evidence="1 9" id="KW-0645">Protease</keyword>
<dbReference type="Pfam" id="PF00089">
    <property type="entry name" value="Trypsin"/>
    <property type="match status" value="1"/>
</dbReference>
<proteinExistence type="predicted"/>
<dbReference type="GO" id="GO:0043010">
    <property type="term" value="P:camera-type eye development"/>
    <property type="evidence" value="ECO:0007669"/>
    <property type="project" value="Ensembl"/>
</dbReference>
<evidence type="ECO:0000256" key="7">
    <source>
        <dbReference type="ARBA" id="ARBA00060315"/>
    </source>
</evidence>
<dbReference type="HOGENOM" id="CLU_006842_7_0_1"/>
<keyword evidence="4 9" id="KW-0720">Serine protease</keyword>
<accession>G1N8C2</accession>
<dbReference type="PANTHER" id="PTHR24264">
    <property type="entry name" value="TRYPSIN-RELATED"/>
    <property type="match status" value="1"/>
</dbReference>
<dbReference type="PROSITE" id="PS00134">
    <property type="entry name" value="TRYPSIN_HIS"/>
    <property type="match status" value="1"/>
</dbReference>
<dbReference type="InterPro" id="IPR018114">
    <property type="entry name" value="TRYPSIN_HIS"/>
</dbReference>
<protein>
    <recommendedName>
        <fullName evidence="8">Serine protease 56</fullName>
    </recommendedName>
</protein>
<evidence type="ECO:0000256" key="8">
    <source>
        <dbReference type="ARBA" id="ARBA00073729"/>
    </source>
</evidence>
<dbReference type="Ensembl" id="ENSMGAT00000009344.3">
    <property type="protein sequence ID" value="ENSMGAP00000008545.3"/>
    <property type="gene ID" value="ENSMGAG00000008343.3"/>
</dbReference>
<keyword evidence="3 9" id="KW-0378">Hydrolase</keyword>
<dbReference type="PRINTS" id="PR00722">
    <property type="entry name" value="CHYMOTRYPSIN"/>
</dbReference>
<keyword evidence="5" id="KW-1015">Disulfide bond</keyword>
<dbReference type="Proteomes" id="UP000001645">
    <property type="component" value="Chromosome 11"/>
</dbReference>
<evidence type="ECO:0000256" key="1">
    <source>
        <dbReference type="ARBA" id="ARBA00022670"/>
    </source>
</evidence>
<evidence type="ECO:0000256" key="11">
    <source>
        <dbReference type="SAM" id="SignalP"/>
    </source>
</evidence>
<dbReference type="GeneTree" id="ENSGT00940000157183"/>
<dbReference type="GeneID" id="100541310"/>
<name>G1N8C2_MELGA</name>
<evidence type="ECO:0000256" key="10">
    <source>
        <dbReference type="SAM" id="MobiDB-lite"/>
    </source>
</evidence>
<dbReference type="InterPro" id="IPR009003">
    <property type="entry name" value="Peptidase_S1_PA"/>
</dbReference>
<reference evidence="13" key="3">
    <citation type="submission" date="2025-09" db="UniProtKB">
        <authorList>
            <consortium name="Ensembl"/>
        </authorList>
    </citation>
    <scope>IDENTIFICATION</scope>
</reference>
<gene>
    <name evidence="13" type="primary">PRSS56</name>
</gene>
<evidence type="ECO:0000256" key="6">
    <source>
        <dbReference type="ARBA" id="ARBA00023180"/>
    </source>
</evidence>
<keyword evidence="2 11" id="KW-0732">Signal</keyword>
<evidence type="ECO:0000256" key="9">
    <source>
        <dbReference type="RuleBase" id="RU363034"/>
    </source>
</evidence>
<dbReference type="PROSITE" id="PS00135">
    <property type="entry name" value="TRYPSIN_SER"/>
    <property type="match status" value="1"/>
</dbReference>
<evidence type="ECO:0000313" key="13">
    <source>
        <dbReference type="Ensembl" id="ENSMGAP00000008545.3"/>
    </source>
</evidence>
<dbReference type="GO" id="GO:0004252">
    <property type="term" value="F:serine-type endopeptidase activity"/>
    <property type="evidence" value="ECO:0007669"/>
    <property type="project" value="Ensembl"/>
</dbReference>
<dbReference type="InterPro" id="IPR001254">
    <property type="entry name" value="Trypsin_dom"/>
</dbReference>
<feature type="chain" id="PRO_5032336990" description="Serine protease 56" evidence="11">
    <location>
        <begin position="32"/>
        <end position="796"/>
    </location>
</feature>
<keyword evidence="14" id="KW-1185">Reference proteome</keyword>
<dbReference type="CDD" id="cd00190">
    <property type="entry name" value="Tryp_SPc"/>
    <property type="match status" value="1"/>
</dbReference>
<evidence type="ECO:0000256" key="4">
    <source>
        <dbReference type="ARBA" id="ARBA00022825"/>
    </source>
</evidence>
<dbReference type="GO" id="GO:0007596">
    <property type="term" value="P:blood coagulation"/>
    <property type="evidence" value="ECO:0007669"/>
    <property type="project" value="TreeGrafter"/>
</dbReference>
<evidence type="ECO:0000259" key="12">
    <source>
        <dbReference type="PROSITE" id="PS50240"/>
    </source>
</evidence>